<dbReference type="SUPFAM" id="SSF56601">
    <property type="entry name" value="beta-lactamase/transpeptidase-like"/>
    <property type="match status" value="1"/>
</dbReference>
<gene>
    <name evidence="4" type="primary">estB_3</name>
    <name evidence="4" type="ORF">SPMU_20150</name>
</gene>
<dbReference type="InterPro" id="IPR001466">
    <property type="entry name" value="Beta-lactam-related"/>
</dbReference>
<keyword evidence="5" id="KW-1185">Reference proteome</keyword>
<evidence type="ECO:0000313" key="4">
    <source>
        <dbReference type="EMBL" id="OWK29595.1"/>
    </source>
</evidence>
<feature type="compositionally biased region" description="Low complexity" evidence="1">
    <location>
        <begin position="31"/>
        <end position="51"/>
    </location>
</feature>
<feature type="region of interest" description="Disordered" evidence="1">
    <location>
        <begin position="24"/>
        <end position="52"/>
    </location>
</feature>
<evidence type="ECO:0000313" key="5">
    <source>
        <dbReference type="Proteomes" id="UP000197783"/>
    </source>
</evidence>
<dbReference type="InterPro" id="IPR012338">
    <property type="entry name" value="Beta-lactam/transpept-like"/>
</dbReference>
<feature type="domain" description="Beta-lactamase-related" evidence="3">
    <location>
        <begin position="62"/>
        <end position="437"/>
    </location>
</feature>
<dbReference type="EMBL" id="NBBJ01000003">
    <property type="protein sequence ID" value="OWK29595.1"/>
    <property type="molecule type" value="Genomic_DNA"/>
</dbReference>
<dbReference type="AlphaFoldDB" id="A0A245ZIN5"/>
<dbReference type="PANTHER" id="PTHR43283">
    <property type="entry name" value="BETA-LACTAMASE-RELATED"/>
    <property type="match status" value="1"/>
</dbReference>
<sequence>MRTHWIGGTAVLLVFAAGIGNAQQARPASQPRPTVQPAPQAQPAAGPAAAASVGNPLLPETQKLFNNLVETGKMPGIVAAFGVGDMPTQYVVAGRIADGAQAPSAGPDSLWRIYSMTKPITGIAAMLLVEDGKISLDDPISKYFPAFANMRVLTSPDASLDSVPAKNPILIRHLLTHSAGLGYNISAKGPLLQEYERRGIVPVQVNRQTEAKARTTRPTSLAEFANRVASVPLIAEPGTKWHYSIGLDVMGAVIEKASGMPFDRFVQTRLLDPLGMRSTYWSVPASEVGRLSTNYVFVGDNRAPIDPGATSVYLTPPSFPYGGAGLVSSARDYDRFLHMLANGGTLDGRQVMKAETAALAMSNLLPPGVTFGGIGEGTGGAMSARMGFGAGGSVYLQDAPGGTPSKGTFGWGGAAGTIAWVDPVKKARGTVMVQYFPAEQWGLRQSVPAALARDLQRLTAR</sequence>
<accession>A0A245ZIN5</accession>
<reference evidence="4 5" key="1">
    <citation type="submission" date="2017-03" db="EMBL/GenBank/DDBJ databases">
        <title>Genome sequence of Sphingomonas mucosissima DSM 17494.</title>
        <authorList>
            <person name="Poehlein A."/>
            <person name="Wuebbeler J.H."/>
            <person name="Steinbuechel A."/>
            <person name="Daniel R."/>
        </authorList>
    </citation>
    <scope>NUCLEOTIDE SEQUENCE [LARGE SCALE GENOMIC DNA]</scope>
    <source>
        <strain evidence="4 5">DSM 17494</strain>
    </source>
</reference>
<keyword evidence="2" id="KW-0732">Signal</keyword>
<evidence type="ECO:0000259" key="3">
    <source>
        <dbReference type="Pfam" id="PF00144"/>
    </source>
</evidence>
<evidence type="ECO:0000256" key="1">
    <source>
        <dbReference type="SAM" id="MobiDB-lite"/>
    </source>
</evidence>
<dbReference type="EC" id="3.1.1.-" evidence="4"/>
<dbReference type="RefSeq" id="WP_088333747.1">
    <property type="nucleotide sequence ID" value="NZ_NBBJ01000003.1"/>
</dbReference>
<comment type="caution">
    <text evidence="4">The sequence shown here is derived from an EMBL/GenBank/DDBJ whole genome shotgun (WGS) entry which is preliminary data.</text>
</comment>
<feature type="chain" id="PRO_5013349227" evidence="2">
    <location>
        <begin position="23"/>
        <end position="461"/>
    </location>
</feature>
<dbReference type="InterPro" id="IPR050789">
    <property type="entry name" value="Diverse_Enzym_Activities"/>
</dbReference>
<keyword evidence="4" id="KW-0378">Hydrolase</keyword>
<dbReference type="GO" id="GO:0016787">
    <property type="term" value="F:hydrolase activity"/>
    <property type="evidence" value="ECO:0007669"/>
    <property type="project" value="UniProtKB-KW"/>
</dbReference>
<dbReference type="PANTHER" id="PTHR43283:SF3">
    <property type="entry name" value="BETA-LACTAMASE FAMILY PROTEIN (AFU_ORTHOLOGUE AFUA_5G07500)"/>
    <property type="match status" value="1"/>
</dbReference>
<dbReference type="OrthoDB" id="9808046at2"/>
<organism evidence="4 5">
    <name type="scientific">Sphingomonas mucosissima</name>
    <dbReference type="NCBI Taxonomy" id="370959"/>
    <lineage>
        <taxon>Bacteria</taxon>
        <taxon>Pseudomonadati</taxon>
        <taxon>Pseudomonadota</taxon>
        <taxon>Alphaproteobacteria</taxon>
        <taxon>Sphingomonadales</taxon>
        <taxon>Sphingomonadaceae</taxon>
        <taxon>Sphingomonas</taxon>
    </lineage>
</organism>
<name>A0A245ZIN5_9SPHN</name>
<proteinExistence type="predicted"/>
<evidence type="ECO:0000256" key="2">
    <source>
        <dbReference type="SAM" id="SignalP"/>
    </source>
</evidence>
<dbReference type="Gene3D" id="3.40.710.10">
    <property type="entry name" value="DD-peptidase/beta-lactamase superfamily"/>
    <property type="match status" value="1"/>
</dbReference>
<dbReference type="Proteomes" id="UP000197783">
    <property type="component" value="Unassembled WGS sequence"/>
</dbReference>
<protein>
    <submittedName>
        <fullName evidence="4">Esterase EstB</fullName>
        <ecNumber evidence="4">3.1.1.-</ecNumber>
    </submittedName>
</protein>
<dbReference type="Pfam" id="PF00144">
    <property type="entry name" value="Beta-lactamase"/>
    <property type="match status" value="1"/>
</dbReference>
<feature type="signal peptide" evidence="2">
    <location>
        <begin position="1"/>
        <end position="22"/>
    </location>
</feature>